<dbReference type="Proteomes" id="UP000260983">
    <property type="component" value="Unassembled WGS sequence"/>
</dbReference>
<evidence type="ECO:0000256" key="7">
    <source>
        <dbReference type="ARBA" id="ARBA00023004"/>
    </source>
</evidence>
<evidence type="ECO:0000313" key="16">
    <source>
        <dbReference type="Proteomes" id="UP000260983"/>
    </source>
</evidence>
<accession>A0A3E5B9Q0</accession>
<dbReference type="Gene3D" id="2.60.40.1120">
    <property type="entry name" value="Carboxypeptidase-like, regulatory domain"/>
    <property type="match status" value="1"/>
</dbReference>
<dbReference type="Gene3D" id="2.40.170.20">
    <property type="entry name" value="TonB-dependent receptor, beta-barrel domain"/>
    <property type="match status" value="1"/>
</dbReference>
<keyword evidence="8 13" id="KW-0798">TonB box</keyword>
<keyword evidence="4" id="KW-0410">Iron transport</keyword>
<dbReference type="GO" id="GO:0015344">
    <property type="term" value="F:siderophore uptake transmembrane transporter activity"/>
    <property type="evidence" value="ECO:0007669"/>
    <property type="project" value="TreeGrafter"/>
</dbReference>
<keyword evidence="4" id="KW-0406">Ion transport</keyword>
<dbReference type="InterPro" id="IPR036942">
    <property type="entry name" value="Beta-barrel_TonB_sf"/>
</dbReference>
<dbReference type="InterPro" id="IPR008969">
    <property type="entry name" value="CarboxyPept-like_regulatory"/>
</dbReference>
<dbReference type="SUPFAM" id="SSF49464">
    <property type="entry name" value="Carboxypeptidase regulatory domain-like"/>
    <property type="match status" value="1"/>
</dbReference>
<dbReference type="RefSeq" id="WP_117724657.1">
    <property type="nucleotide sequence ID" value="NZ_QSUL01000009.1"/>
</dbReference>
<evidence type="ECO:0000256" key="4">
    <source>
        <dbReference type="ARBA" id="ARBA00022496"/>
    </source>
</evidence>
<evidence type="ECO:0000256" key="12">
    <source>
        <dbReference type="PROSITE-ProRule" id="PRU01360"/>
    </source>
</evidence>
<organism evidence="15 16">
    <name type="scientific">Bacteroides oleiciplenus</name>
    <dbReference type="NCBI Taxonomy" id="626931"/>
    <lineage>
        <taxon>Bacteria</taxon>
        <taxon>Pseudomonadati</taxon>
        <taxon>Bacteroidota</taxon>
        <taxon>Bacteroidia</taxon>
        <taxon>Bacteroidales</taxon>
        <taxon>Bacteroidaceae</taxon>
        <taxon>Bacteroides</taxon>
    </lineage>
</organism>
<dbReference type="AlphaFoldDB" id="A0A3E5B9Q0"/>
<evidence type="ECO:0000256" key="11">
    <source>
        <dbReference type="ARBA" id="ARBA00023237"/>
    </source>
</evidence>
<dbReference type="SMART" id="SM00965">
    <property type="entry name" value="STN"/>
    <property type="match status" value="1"/>
</dbReference>
<evidence type="ECO:0000256" key="5">
    <source>
        <dbReference type="ARBA" id="ARBA00022692"/>
    </source>
</evidence>
<keyword evidence="7" id="KW-0408">Iron</keyword>
<comment type="similarity">
    <text evidence="12 13">Belongs to the TonB-dependent receptor family.</text>
</comment>
<evidence type="ECO:0000256" key="1">
    <source>
        <dbReference type="ARBA" id="ARBA00004571"/>
    </source>
</evidence>
<comment type="subcellular location">
    <subcellularLocation>
        <location evidence="1 12">Cell outer membrane</location>
        <topology evidence="1 12">Multi-pass membrane protein</topology>
    </subcellularLocation>
</comment>
<evidence type="ECO:0000256" key="13">
    <source>
        <dbReference type="RuleBase" id="RU003357"/>
    </source>
</evidence>
<dbReference type="Gene3D" id="2.170.130.10">
    <property type="entry name" value="TonB-dependent receptor, plug domain"/>
    <property type="match status" value="1"/>
</dbReference>
<evidence type="ECO:0000256" key="8">
    <source>
        <dbReference type="ARBA" id="ARBA00023077"/>
    </source>
</evidence>
<evidence type="ECO:0000313" key="15">
    <source>
        <dbReference type="EMBL" id="RGN34286.1"/>
    </source>
</evidence>
<keyword evidence="3 12" id="KW-1134">Transmembrane beta strand</keyword>
<dbReference type="InterPro" id="IPR012910">
    <property type="entry name" value="Plug_dom"/>
</dbReference>
<dbReference type="Pfam" id="PF07660">
    <property type="entry name" value="STN"/>
    <property type="match status" value="1"/>
</dbReference>
<dbReference type="InterPro" id="IPR000531">
    <property type="entry name" value="Beta-barrel_TonB"/>
</dbReference>
<name>A0A3E5B9Q0_9BACE</name>
<keyword evidence="5 12" id="KW-0812">Transmembrane</keyword>
<dbReference type="GO" id="GO:0009279">
    <property type="term" value="C:cell outer membrane"/>
    <property type="evidence" value="ECO:0007669"/>
    <property type="project" value="UniProtKB-SubCell"/>
</dbReference>
<protein>
    <submittedName>
        <fullName evidence="15">SusC/RagA family TonB-linked outer membrane protein</fullName>
    </submittedName>
</protein>
<dbReference type="FunFam" id="2.60.40.1120:FF:000003">
    <property type="entry name" value="Outer membrane protein Omp121"/>
    <property type="match status" value="1"/>
</dbReference>
<dbReference type="NCBIfam" id="TIGR04057">
    <property type="entry name" value="SusC_RagA_signa"/>
    <property type="match status" value="1"/>
</dbReference>
<keyword evidence="6" id="KW-0732">Signal</keyword>
<proteinExistence type="inferred from homology"/>
<evidence type="ECO:0000259" key="14">
    <source>
        <dbReference type="SMART" id="SM00965"/>
    </source>
</evidence>
<keyword evidence="10" id="KW-0675">Receptor</keyword>
<dbReference type="InterPro" id="IPR023996">
    <property type="entry name" value="TonB-dep_OMP_SusC/RagA"/>
</dbReference>
<keyword evidence="2 12" id="KW-0813">Transport</keyword>
<feature type="domain" description="Secretin/TonB short N-terminal" evidence="14">
    <location>
        <begin position="72"/>
        <end position="123"/>
    </location>
</feature>
<dbReference type="InterPro" id="IPR037066">
    <property type="entry name" value="Plug_dom_sf"/>
</dbReference>
<evidence type="ECO:0000256" key="10">
    <source>
        <dbReference type="ARBA" id="ARBA00023170"/>
    </source>
</evidence>
<dbReference type="InterPro" id="IPR039426">
    <property type="entry name" value="TonB-dep_rcpt-like"/>
</dbReference>
<sequence length="1141" mass="125918">MRKISLNGLFCPKSLVFKQILRTMKITLFLLLFVTFQAYSSSSYSQNAKISIPRSELRVSEILDKIEAQTEYLFVYNKKSVDVRRTVNVDADNQPVSEVLDEIFNGTDIRYVMEGKNIVLTKQNETATEAITAVQQENKPVKGVVTDMQGEPIIGANVVEKGTTNGVITNIDGEFTLNVPADATLVISYIGYQPISVALNGQTTINVQMQEEALSLETVVVTAMGIKKKAASLTYSTQQVGGDELTRAKDPNMINALAGKTAGVSITRNSSGLGGSAKVSIRGIRSANADGNNQPLYVIDGVPMLNNTSEQAFSAMGGNNDTGNRDSGDGISNLNPDDIESMSILKGASAAALYGSQAANGVILITTKKGKAGMQRITFSSNLTVDHAISLPEFQNRYGASGETSWGDENASMKAYDNVGDYFSNGVTATNSLSITAGKEKMQTYFSYANTTASGIVDVNKLQKHNITFRETASLFNERLTLDANVNLMTQKIKNRPTSGGYYMNPLVGLYSFPRGEDMSVYRDNNGFEKYDDNRAMPLQNWYTDISGFTQNPYWLNNRVTSNDKRFRTMASLSANLKVNDWFTIQARGNVDYINDNYDQKMYAGTATDVAHENGRYIKLNRQEFMMYGDVMAMFNKTWNDWSLNAAIGSSINTTKVNSLSLDSGKSGLYKANVFTVANMNLGGAGTSFIDELNDQRRTIQSLFATAQIGWKESLYLDLTARNDWSSTLANTKSEGSGFFYPSVGVSWILNQTLNLPSWISFGKVRASWAQVGNDLPIGITSPAQTITAGGVVNPIDYYFAEDLKPEISTSIEFGTEWRFFNSRLDFDFTFYRTDTKNQLIRVNTPAEKRRFRWINAGKIRNTGIEITVGATPLMNDNFRWKTQFNFATNKNEIVSLGGTPSFQYASGNVSMPYKMMVVEGGSLGDIYGNVFVRDESGKILLEPATDKDGNENKKAGLPQVTTDKAAKIGNFNPDWTLGWSNTLTYKGFSLYFLIDTRMGGDVISLTQAGLDYAGVSKVTGDARAAKRYMLEGQEIKNVKGFYQMVGDRGNGTTEFYRYDGTNIRLRELSLGYSFPQQMLEKTGFIKGVDLSLVARNLFFIYKDAPFDPDATMSVGNDNQGLDTYGMPSTRNIGFNIKLTF</sequence>
<comment type="caution">
    <text evidence="15">The sequence shown here is derived from an EMBL/GenBank/DDBJ whole genome shotgun (WGS) entry which is preliminary data.</text>
</comment>
<dbReference type="NCBIfam" id="TIGR04056">
    <property type="entry name" value="OMP_RagA_SusC"/>
    <property type="match status" value="1"/>
</dbReference>
<evidence type="ECO:0000256" key="3">
    <source>
        <dbReference type="ARBA" id="ARBA00022452"/>
    </source>
</evidence>
<dbReference type="InterPro" id="IPR023997">
    <property type="entry name" value="TonB-dep_OMP_SusC/RagA_CS"/>
</dbReference>
<dbReference type="Pfam" id="PF13715">
    <property type="entry name" value="CarbopepD_reg_2"/>
    <property type="match status" value="1"/>
</dbReference>
<dbReference type="PROSITE" id="PS52016">
    <property type="entry name" value="TONB_DEPENDENT_REC_3"/>
    <property type="match status" value="1"/>
</dbReference>
<evidence type="ECO:0000256" key="9">
    <source>
        <dbReference type="ARBA" id="ARBA00023136"/>
    </source>
</evidence>
<dbReference type="Pfam" id="PF00593">
    <property type="entry name" value="TonB_dep_Rec_b-barrel"/>
    <property type="match status" value="1"/>
</dbReference>
<evidence type="ECO:0000256" key="6">
    <source>
        <dbReference type="ARBA" id="ARBA00022729"/>
    </source>
</evidence>
<keyword evidence="9 12" id="KW-0472">Membrane</keyword>
<dbReference type="InterPro" id="IPR011662">
    <property type="entry name" value="Secretin/TonB_short_N"/>
</dbReference>
<keyword evidence="11 12" id="KW-0998">Cell outer membrane</keyword>
<dbReference type="PANTHER" id="PTHR30069">
    <property type="entry name" value="TONB-DEPENDENT OUTER MEMBRANE RECEPTOR"/>
    <property type="match status" value="1"/>
</dbReference>
<dbReference type="GO" id="GO:0044718">
    <property type="term" value="P:siderophore transmembrane transport"/>
    <property type="evidence" value="ECO:0007669"/>
    <property type="project" value="TreeGrafter"/>
</dbReference>
<reference evidence="15 16" key="1">
    <citation type="submission" date="2018-08" db="EMBL/GenBank/DDBJ databases">
        <title>A genome reference for cultivated species of the human gut microbiota.</title>
        <authorList>
            <person name="Zou Y."/>
            <person name="Xue W."/>
            <person name="Luo G."/>
        </authorList>
    </citation>
    <scope>NUCLEOTIDE SEQUENCE [LARGE SCALE GENOMIC DNA]</scope>
    <source>
        <strain evidence="15 16">OM05-15BH</strain>
    </source>
</reference>
<gene>
    <name evidence="15" type="ORF">DXB65_14465</name>
</gene>
<evidence type="ECO:0000256" key="2">
    <source>
        <dbReference type="ARBA" id="ARBA00022448"/>
    </source>
</evidence>
<dbReference type="EMBL" id="QSUL01000009">
    <property type="protein sequence ID" value="RGN34286.1"/>
    <property type="molecule type" value="Genomic_DNA"/>
</dbReference>
<dbReference type="Pfam" id="PF07715">
    <property type="entry name" value="Plug"/>
    <property type="match status" value="1"/>
</dbReference>
<dbReference type="SUPFAM" id="SSF56935">
    <property type="entry name" value="Porins"/>
    <property type="match status" value="1"/>
</dbReference>
<dbReference type="PANTHER" id="PTHR30069:SF29">
    <property type="entry name" value="HEMOGLOBIN AND HEMOGLOBIN-HAPTOGLOBIN-BINDING PROTEIN 1-RELATED"/>
    <property type="match status" value="1"/>
</dbReference>